<dbReference type="EMBL" id="BJMH01000017">
    <property type="protein sequence ID" value="GEB33863.1"/>
    <property type="molecule type" value="Genomic_DNA"/>
</dbReference>
<dbReference type="STRING" id="54914.AV540_17075"/>
<sequence length="136" mass="15558">MKNCLVIGVGEAFTSFVQTIRGGSDSLFFRKSPVAYSLIRGERHSCTEKLSPISFDESYLHQEELLVYQSVYLFVDEWPEGRDFITLFRQLGTCRIFVLTQEQQNASLYKGLGAHYVIISKPGYKGYRWLAEQLSG</sequence>
<keyword evidence="2" id="KW-1185">Reference proteome</keyword>
<dbReference type="AlphaFoldDB" id="A0A4Y3PKC5"/>
<dbReference type="RefSeq" id="WP_122966671.1">
    <property type="nucleotide sequence ID" value="NZ_BJMH01000017.1"/>
</dbReference>
<dbReference type="GeneID" id="87609999"/>
<name>A0A4Y3PKC5_BREPA</name>
<evidence type="ECO:0000313" key="2">
    <source>
        <dbReference type="Proteomes" id="UP000316882"/>
    </source>
</evidence>
<organism evidence="1 2">
    <name type="scientific">Brevibacillus parabrevis</name>
    <dbReference type="NCBI Taxonomy" id="54914"/>
    <lineage>
        <taxon>Bacteria</taxon>
        <taxon>Bacillati</taxon>
        <taxon>Bacillota</taxon>
        <taxon>Bacilli</taxon>
        <taxon>Bacillales</taxon>
        <taxon>Paenibacillaceae</taxon>
        <taxon>Brevibacillus</taxon>
    </lineage>
</organism>
<evidence type="ECO:0008006" key="3">
    <source>
        <dbReference type="Google" id="ProtNLM"/>
    </source>
</evidence>
<protein>
    <recommendedName>
        <fullName evidence="3">RCK N-terminal domain-containing protein</fullName>
    </recommendedName>
</protein>
<proteinExistence type="predicted"/>
<evidence type="ECO:0000313" key="1">
    <source>
        <dbReference type="EMBL" id="GEB33863.1"/>
    </source>
</evidence>
<comment type="caution">
    <text evidence="1">The sequence shown here is derived from an EMBL/GenBank/DDBJ whole genome shotgun (WGS) entry which is preliminary data.</text>
</comment>
<dbReference type="Proteomes" id="UP000316882">
    <property type="component" value="Unassembled WGS sequence"/>
</dbReference>
<reference evidence="1 2" key="1">
    <citation type="submission" date="2019-06" db="EMBL/GenBank/DDBJ databases">
        <title>Whole genome shotgun sequence of Brevibacillus parabrevis NBRC 12334.</title>
        <authorList>
            <person name="Hosoyama A."/>
            <person name="Uohara A."/>
            <person name="Ohji S."/>
            <person name="Ichikawa N."/>
        </authorList>
    </citation>
    <scope>NUCLEOTIDE SEQUENCE [LARGE SCALE GENOMIC DNA]</scope>
    <source>
        <strain evidence="1 2">NBRC 12334</strain>
    </source>
</reference>
<accession>A0A4Y3PKC5</accession>
<gene>
    <name evidence="1" type="ORF">BPA01_34430</name>
</gene>